<feature type="transmembrane region" description="Helical" evidence="8">
    <location>
        <begin position="614"/>
        <end position="635"/>
    </location>
</feature>
<comment type="subcellular location">
    <subcellularLocation>
        <location evidence="1">Membrane</location>
        <topology evidence="1">Multi-pass membrane protein</topology>
    </subcellularLocation>
</comment>
<dbReference type="GO" id="GO:0016020">
    <property type="term" value="C:membrane"/>
    <property type="evidence" value="ECO:0007669"/>
    <property type="project" value="UniProtKB-SubCell"/>
</dbReference>
<feature type="transmembrane region" description="Helical" evidence="8">
    <location>
        <begin position="516"/>
        <end position="534"/>
    </location>
</feature>
<proteinExistence type="inferred from homology"/>
<keyword evidence="7" id="KW-0325">Glycoprotein</keyword>
<reference evidence="10" key="1">
    <citation type="submission" date="2018-03" db="EMBL/GenBank/DDBJ databases">
        <authorList>
            <person name="Guldener U."/>
        </authorList>
    </citation>
    <scope>NUCLEOTIDE SEQUENCE</scope>
</reference>
<comment type="similarity">
    <text evidence="2">Belongs to the PC-esterase family. CASD1 subfamily.</text>
</comment>
<protein>
    <recommendedName>
        <fullName evidence="9">Cas1p 10 TM acyl transferase domain-containing protein</fullName>
    </recommendedName>
</protein>
<evidence type="ECO:0000256" key="5">
    <source>
        <dbReference type="ARBA" id="ARBA00022989"/>
    </source>
</evidence>
<comment type="caution">
    <text evidence="10">The sequence shown here is derived from an EMBL/GenBank/DDBJ whole genome shotgun (WGS) entry which is preliminary data.</text>
</comment>
<dbReference type="EMBL" id="ONZP01000770">
    <property type="protein sequence ID" value="SPJ90443.1"/>
    <property type="molecule type" value="Genomic_DNA"/>
</dbReference>
<accession>A0AAE8MME7</accession>
<feature type="transmembrane region" description="Helical" evidence="8">
    <location>
        <begin position="481"/>
        <end position="504"/>
    </location>
</feature>
<keyword evidence="5 8" id="KW-1133">Transmembrane helix</keyword>
<gene>
    <name evidence="10" type="ORF">FTOL_13324</name>
</gene>
<organism evidence="10 11">
    <name type="scientific">Fusarium torulosum</name>
    <dbReference type="NCBI Taxonomy" id="33205"/>
    <lineage>
        <taxon>Eukaryota</taxon>
        <taxon>Fungi</taxon>
        <taxon>Dikarya</taxon>
        <taxon>Ascomycota</taxon>
        <taxon>Pezizomycotina</taxon>
        <taxon>Sordariomycetes</taxon>
        <taxon>Hypocreomycetidae</taxon>
        <taxon>Hypocreales</taxon>
        <taxon>Nectriaceae</taxon>
        <taxon>Fusarium</taxon>
    </lineage>
</organism>
<feature type="domain" description="Cas1p 10 TM acyl transferase" evidence="9">
    <location>
        <begin position="348"/>
        <end position="752"/>
    </location>
</feature>
<feature type="transmembrane region" description="Helical" evidence="8">
    <location>
        <begin position="546"/>
        <end position="575"/>
    </location>
</feature>
<evidence type="ECO:0000256" key="4">
    <source>
        <dbReference type="ARBA" id="ARBA00022692"/>
    </source>
</evidence>
<dbReference type="PANTHER" id="PTHR13533">
    <property type="entry name" value="N-ACETYLNEURAMINATE 9-O-ACETYLTRANSFERASE"/>
    <property type="match status" value="1"/>
</dbReference>
<name>A0AAE8MME7_9HYPO</name>
<feature type="transmembrane region" description="Helical" evidence="8">
    <location>
        <begin position="581"/>
        <end position="602"/>
    </location>
</feature>
<evidence type="ECO:0000256" key="2">
    <source>
        <dbReference type="ARBA" id="ARBA00010666"/>
    </source>
</evidence>
<keyword evidence="11" id="KW-1185">Reference proteome</keyword>
<dbReference type="AlphaFoldDB" id="A0AAE8MME7"/>
<dbReference type="Pfam" id="PF07779">
    <property type="entry name" value="Cas1_AcylT"/>
    <property type="match status" value="1"/>
</dbReference>
<feature type="transmembrane region" description="Helical" evidence="8">
    <location>
        <begin position="376"/>
        <end position="396"/>
    </location>
</feature>
<keyword evidence="4 8" id="KW-0812">Transmembrane</keyword>
<evidence type="ECO:0000313" key="10">
    <source>
        <dbReference type="EMBL" id="SPJ90443.1"/>
    </source>
</evidence>
<feature type="transmembrane region" description="Helical" evidence="8">
    <location>
        <begin position="440"/>
        <end position="460"/>
    </location>
</feature>
<dbReference type="GO" id="GO:0016740">
    <property type="term" value="F:transferase activity"/>
    <property type="evidence" value="ECO:0007669"/>
    <property type="project" value="UniProtKB-KW"/>
</dbReference>
<dbReference type="PANTHER" id="PTHR13533:SF1">
    <property type="entry name" value="N-ACETYLNEURAMINATE 9-O-ACETYLTRANSFERASE"/>
    <property type="match status" value="1"/>
</dbReference>
<feature type="transmembrane region" description="Helical" evidence="8">
    <location>
        <begin position="309"/>
        <end position="328"/>
    </location>
</feature>
<evidence type="ECO:0000256" key="1">
    <source>
        <dbReference type="ARBA" id="ARBA00004141"/>
    </source>
</evidence>
<dbReference type="GO" id="GO:0005975">
    <property type="term" value="P:carbohydrate metabolic process"/>
    <property type="evidence" value="ECO:0007669"/>
    <property type="project" value="UniProtKB-ARBA"/>
</dbReference>
<evidence type="ECO:0000256" key="8">
    <source>
        <dbReference type="SAM" id="Phobius"/>
    </source>
</evidence>
<dbReference type="InterPro" id="IPR012419">
    <property type="entry name" value="Cas1_AcylTrans_dom"/>
</dbReference>
<dbReference type="GO" id="GO:0005794">
    <property type="term" value="C:Golgi apparatus"/>
    <property type="evidence" value="ECO:0007669"/>
    <property type="project" value="UniProtKB-ARBA"/>
</dbReference>
<evidence type="ECO:0000313" key="11">
    <source>
        <dbReference type="Proteomes" id="UP001187734"/>
    </source>
</evidence>
<keyword evidence="6 8" id="KW-0472">Membrane</keyword>
<evidence type="ECO:0000259" key="9">
    <source>
        <dbReference type="Pfam" id="PF07779"/>
    </source>
</evidence>
<keyword evidence="3" id="KW-0808">Transferase</keyword>
<evidence type="ECO:0000256" key="3">
    <source>
        <dbReference type="ARBA" id="ARBA00022679"/>
    </source>
</evidence>
<sequence length="781" mass="89276">MDAPNKNGSRAPFTKWQPDGCMLHDYTADDIKQCMDDRHMLFSGDLSTRQVYWGMGRLLDRYKTKEIRENTTLQSNYSMTLNGVELRHIWNPYFETSFFAHQLEAFSKEKHGYASHEGRVQYLNQEYHSLYSVQHEEAPGLVLLGAGCWFAVWLHNHIGYPLFKSALDNITEILHLEDLPNFGTAPMDPQEGIGAELFIAPVKPPNYDLLPKWRMKAEGYQRGEVEALNDYLYNQEGKHNLRLLRSFPALSYEKPETMVDLRDTGMHVIDSVAETKANILLNLRCNAKLDRKISYPFNRTCCTDYGLRSWAHVAIIWIAIIYTAFWTFTQLLDRFLPLTTKWWRQADTNVATFTIALLYCYLADRTQVLPKESKEFSYQESGALGCICFIAVSVTIRKTKPDVLRHLLTPTSATLADEANVLSGDQIAEWKGLMQFATLIYYWTGASGIFPLEIVTRLLISIYLFHSSYCHTKYFLIKKDFSFHCIAITLLRLNILSCTLAYIMGTNHTFYDLPSLLRFWFLITYITFAIYRGLNDTTEELVGKISASFILVTVVLKFIPICKGLFTLLYLVFYVKWNCDAWITHANADGVIPFIGMFAGVISQRVKHGSAWYTDYRSAIIPSIVGIVGCIYFFSRLESKSAYITLYPSLSVIPILCLIALRNATTTLRNYHSTAAAWLGRCSLEAYVFQSHIFLAGDATGVLLLDTFSGYNGRFIKRWRDLVVLLPIFLWISHLVTKSAKDITALLLDKPVQEDTEDNSQLNGIESSLKYPGKSKLNNIF</sequence>
<feature type="transmembrane region" description="Helical" evidence="8">
    <location>
        <begin position="348"/>
        <end position="364"/>
    </location>
</feature>
<feature type="transmembrane region" description="Helical" evidence="8">
    <location>
        <begin position="641"/>
        <end position="661"/>
    </location>
</feature>
<evidence type="ECO:0000256" key="7">
    <source>
        <dbReference type="ARBA" id="ARBA00023180"/>
    </source>
</evidence>
<dbReference type="Proteomes" id="UP001187734">
    <property type="component" value="Unassembled WGS sequence"/>
</dbReference>
<evidence type="ECO:0000256" key="6">
    <source>
        <dbReference type="ARBA" id="ARBA00023136"/>
    </source>
</evidence>